<dbReference type="EMBL" id="JAEHHL010000004">
    <property type="protein sequence ID" value="MBK0399312.1"/>
    <property type="molecule type" value="Genomic_DNA"/>
</dbReference>
<evidence type="ECO:0000313" key="3">
    <source>
        <dbReference type="Proteomes" id="UP000655420"/>
    </source>
</evidence>
<organism evidence="2 3">
    <name type="scientific">Thermohalobaculum xanthum</name>
    <dbReference type="NCBI Taxonomy" id="2753746"/>
    <lineage>
        <taxon>Bacteria</taxon>
        <taxon>Pseudomonadati</taxon>
        <taxon>Pseudomonadota</taxon>
        <taxon>Alphaproteobacteria</taxon>
        <taxon>Rhodobacterales</taxon>
        <taxon>Paracoccaceae</taxon>
        <taxon>Thermohalobaculum</taxon>
    </lineage>
</organism>
<accession>A0A8J7SF37</accession>
<dbReference type="Pfam" id="PF00300">
    <property type="entry name" value="His_Phos_1"/>
    <property type="match status" value="1"/>
</dbReference>
<name>A0A8J7SF37_9RHOB</name>
<dbReference type="InterPro" id="IPR050275">
    <property type="entry name" value="PGM_Phosphatase"/>
</dbReference>
<dbReference type="SMART" id="SM00855">
    <property type="entry name" value="PGAM"/>
    <property type="match status" value="1"/>
</dbReference>
<dbReference type="InterPro" id="IPR013078">
    <property type="entry name" value="His_Pase_superF_clade-1"/>
</dbReference>
<dbReference type="SUPFAM" id="SSF53254">
    <property type="entry name" value="Phosphoglycerate mutase-like"/>
    <property type="match status" value="1"/>
</dbReference>
<dbReference type="PANTHER" id="PTHR48100:SF1">
    <property type="entry name" value="HISTIDINE PHOSPHATASE FAMILY PROTEIN-RELATED"/>
    <property type="match status" value="1"/>
</dbReference>
<evidence type="ECO:0000313" key="2">
    <source>
        <dbReference type="EMBL" id="MBK0399312.1"/>
    </source>
</evidence>
<proteinExistence type="predicted"/>
<reference evidence="2" key="1">
    <citation type="submission" date="2020-12" db="EMBL/GenBank/DDBJ databases">
        <title>Bacterial taxonomy.</title>
        <authorList>
            <person name="Pan X."/>
        </authorList>
    </citation>
    <scope>NUCLEOTIDE SEQUENCE</scope>
    <source>
        <strain evidence="2">M0105</strain>
    </source>
</reference>
<dbReference type="CDD" id="cd07067">
    <property type="entry name" value="HP_PGM_like"/>
    <property type="match status" value="1"/>
</dbReference>
<sequence>MTRIALIRHFPTDWNLEARLQGRTDRRLTDEARSKLAGLALPPDWADAEIVSSPLSRAAETATILAQGRRIRLDPRLVEISWGAWEGMRAADLMADPASGFRPTHEIGWTDKAPGGESAAEAWARAKPALARIVRDGRPAVLVCHKALMRVVLGMAWNWRHPEGGLPPIKRARLYPLTLRGDGQPAEPGEPVRLIPREVPPASDAMPREGRA</sequence>
<dbReference type="GO" id="GO:0016791">
    <property type="term" value="F:phosphatase activity"/>
    <property type="evidence" value="ECO:0007669"/>
    <property type="project" value="TreeGrafter"/>
</dbReference>
<dbReference type="Gene3D" id="3.40.50.1240">
    <property type="entry name" value="Phosphoglycerate mutase-like"/>
    <property type="match status" value="1"/>
</dbReference>
<dbReference type="RefSeq" id="WP_200609415.1">
    <property type="nucleotide sequence ID" value="NZ_JAEHHL010000004.1"/>
</dbReference>
<dbReference type="PANTHER" id="PTHR48100">
    <property type="entry name" value="BROAD-SPECIFICITY PHOSPHATASE YOR283W-RELATED"/>
    <property type="match status" value="1"/>
</dbReference>
<dbReference type="Proteomes" id="UP000655420">
    <property type="component" value="Unassembled WGS sequence"/>
</dbReference>
<gene>
    <name evidence="2" type="ORF">H0I76_08925</name>
</gene>
<keyword evidence="3" id="KW-1185">Reference proteome</keyword>
<comment type="caution">
    <text evidence="2">The sequence shown here is derived from an EMBL/GenBank/DDBJ whole genome shotgun (WGS) entry which is preliminary data.</text>
</comment>
<dbReference type="GO" id="GO:0005737">
    <property type="term" value="C:cytoplasm"/>
    <property type="evidence" value="ECO:0007669"/>
    <property type="project" value="TreeGrafter"/>
</dbReference>
<dbReference type="AlphaFoldDB" id="A0A8J7SF37"/>
<protein>
    <submittedName>
        <fullName evidence="2">Histidine phosphatase family protein</fullName>
    </submittedName>
</protein>
<evidence type="ECO:0000256" key="1">
    <source>
        <dbReference type="SAM" id="MobiDB-lite"/>
    </source>
</evidence>
<dbReference type="InterPro" id="IPR029033">
    <property type="entry name" value="His_PPase_superfam"/>
</dbReference>
<feature type="region of interest" description="Disordered" evidence="1">
    <location>
        <begin position="182"/>
        <end position="212"/>
    </location>
</feature>